<name>A0A9D3PEF1_MEGAT</name>
<dbReference type="InterPro" id="IPR036179">
    <property type="entry name" value="Ig-like_dom_sf"/>
</dbReference>
<sequence>MERSTVALILLYISAVSVSSGQPVLLDSAEGETVTFHTAVRNMQILLYNGDVIGDVTDGKVKPTRIERFKGRVHWNSSTEFFSITDLKMDDSGKYKAQSDDGRAVSEFQLTVHTPVSKPDVLQEEDHCTLRCSVERGTGVTLSWRRVDGQVLNRPSPKNAPVSQLVTVTEGTYICEAKNPVSTERDSITMGKDCKSEFFTLH</sequence>
<dbReference type="OrthoDB" id="9835793at2759"/>
<organism evidence="7 8">
    <name type="scientific">Megalops atlanticus</name>
    <name type="common">Tarpon</name>
    <name type="synonym">Clupea gigantea</name>
    <dbReference type="NCBI Taxonomy" id="7932"/>
    <lineage>
        <taxon>Eukaryota</taxon>
        <taxon>Metazoa</taxon>
        <taxon>Chordata</taxon>
        <taxon>Craniata</taxon>
        <taxon>Vertebrata</taxon>
        <taxon>Euteleostomi</taxon>
        <taxon>Actinopterygii</taxon>
        <taxon>Neopterygii</taxon>
        <taxon>Teleostei</taxon>
        <taxon>Elopiformes</taxon>
        <taxon>Megalopidae</taxon>
        <taxon>Megalops</taxon>
    </lineage>
</organism>
<dbReference type="PROSITE" id="PS50835">
    <property type="entry name" value="IG_LIKE"/>
    <property type="match status" value="1"/>
</dbReference>
<evidence type="ECO:0000256" key="5">
    <source>
        <dbReference type="SAM" id="SignalP"/>
    </source>
</evidence>
<dbReference type="CDD" id="cd00096">
    <property type="entry name" value="Ig"/>
    <property type="match status" value="1"/>
</dbReference>
<dbReference type="InterPro" id="IPR007110">
    <property type="entry name" value="Ig-like_dom"/>
</dbReference>
<feature type="domain" description="Ig-like" evidence="6">
    <location>
        <begin position="115"/>
        <end position="189"/>
    </location>
</feature>
<evidence type="ECO:0000259" key="6">
    <source>
        <dbReference type="PROSITE" id="PS50835"/>
    </source>
</evidence>
<dbReference type="InterPro" id="IPR015631">
    <property type="entry name" value="CD2/SLAM_rcpt"/>
</dbReference>
<reference evidence="7" key="1">
    <citation type="submission" date="2021-01" db="EMBL/GenBank/DDBJ databases">
        <authorList>
            <person name="Zahm M."/>
            <person name="Roques C."/>
            <person name="Cabau C."/>
            <person name="Klopp C."/>
            <person name="Donnadieu C."/>
            <person name="Jouanno E."/>
            <person name="Lampietro C."/>
            <person name="Louis A."/>
            <person name="Herpin A."/>
            <person name="Echchiki A."/>
            <person name="Berthelot C."/>
            <person name="Parey E."/>
            <person name="Roest-Crollius H."/>
            <person name="Braasch I."/>
            <person name="Postlethwait J."/>
            <person name="Bobe J."/>
            <person name="Montfort J."/>
            <person name="Bouchez O."/>
            <person name="Begum T."/>
            <person name="Mejri S."/>
            <person name="Adams A."/>
            <person name="Chen W.-J."/>
            <person name="Guiguen Y."/>
        </authorList>
    </citation>
    <scope>NUCLEOTIDE SEQUENCE</scope>
    <source>
        <strain evidence="7">YG-15Mar2019-1</strain>
        <tissue evidence="7">Brain</tissue>
    </source>
</reference>
<evidence type="ECO:0000313" key="8">
    <source>
        <dbReference type="Proteomes" id="UP001046870"/>
    </source>
</evidence>
<evidence type="ECO:0000256" key="2">
    <source>
        <dbReference type="ARBA" id="ARBA00022729"/>
    </source>
</evidence>
<dbReference type="PANTHER" id="PTHR12080">
    <property type="entry name" value="SIGNALING LYMPHOCYTIC ACTIVATION MOLECULE"/>
    <property type="match status" value="1"/>
</dbReference>
<gene>
    <name evidence="7" type="ORF">MATL_G00220830</name>
</gene>
<protein>
    <recommendedName>
        <fullName evidence="6">Ig-like domain-containing protein</fullName>
    </recommendedName>
</protein>
<dbReference type="EMBL" id="JAFDVH010000020">
    <property type="protein sequence ID" value="KAG7458499.1"/>
    <property type="molecule type" value="Genomic_DNA"/>
</dbReference>
<keyword evidence="3" id="KW-0472">Membrane</keyword>
<comment type="subcellular location">
    <subcellularLocation>
        <location evidence="1">Membrane</location>
    </subcellularLocation>
</comment>
<evidence type="ECO:0000256" key="4">
    <source>
        <dbReference type="ARBA" id="ARBA00023180"/>
    </source>
</evidence>
<evidence type="ECO:0000256" key="1">
    <source>
        <dbReference type="ARBA" id="ARBA00004370"/>
    </source>
</evidence>
<evidence type="ECO:0000313" key="7">
    <source>
        <dbReference type="EMBL" id="KAG7458499.1"/>
    </source>
</evidence>
<dbReference type="InterPro" id="IPR013783">
    <property type="entry name" value="Ig-like_fold"/>
</dbReference>
<keyword evidence="8" id="KW-1185">Reference proteome</keyword>
<dbReference type="GO" id="GO:0016020">
    <property type="term" value="C:membrane"/>
    <property type="evidence" value="ECO:0007669"/>
    <property type="project" value="UniProtKB-SubCell"/>
</dbReference>
<dbReference type="PANTHER" id="PTHR12080:SF55">
    <property type="entry name" value="LYMPHOCYTE FUNCTION-ASSOCIATED ANTIGEN 3"/>
    <property type="match status" value="1"/>
</dbReference>
<dbReference type="Gene3D" id="2.60.40.10">
    <property type="entry name" value="Immunoglobulins"/>
    <property type="match status" value="2"/>
</dbReference>
<accession>A0A9D3PEF1</accession>
<feature type="chain" id="PRO_5039637543" description="Ig-like domain-containing protein" evidence="5">
    <location>
        <begin position="22"/>
        <end position="202"/>
    </location>
</feature>
<keyword evidence="2 5" id="KW-0732">Signal</keyword>
<dbReference type="SUPFAM" id="SSF48726">
    <property type="entry name" value="Immunoglobulin"/>
    <property type="match status" value="2"/>
</dbReference>
<evidence type="ECO:0000256" key="3">
    <source>
        <dbReference type="ARBA" id="ARBA00023136"/>
    </source>
</evidence>
<dbReference type="AlphaFoldDB" id="A0A9D3PEF1"/>
<keyword evidence="4" id="KW-0325">Glycoprotein</keyword>
<proteinExistence type="predicted"/>
<feature type="signal peptide" evidence="5">
    <location>
        <begin position="1"/>
        <end position="21"/>
    </location>
</feature>
<comment type="caution">
    <text evidence="7">The sequence shown here is derived from an EMBL/GenBank/DDBJ whole genome shotgun (WGS) entry which is preliminary data.</text>
</comment>
<dbReference type="Proteomes" id="UP001046870">
    <property type="component" value="Chromosome 20"/>
</dbReference>